<gene>
    <name evidence="1" type="ORF">CHLNCDRAFT_139143</name>
</gene>
<reference evidence="1 2" key="1">
    <citation type="journal article" date="2010" name="Plant Cell">
        <title>The Chlorella variabilis NC64A genome reveals adaptation to photosymbiosis, coevolution with viruses, and cryptic sex.</title>
        <authorList>
            <person name="Blanc G."/>
            <person name="Duncan G."/>
            <person name="Agarkova I."/>
            <person name="Borodovsky M."/>
            <person name="Gurnon J."/>
            <person name="Kuo A."/>
            <person name="Lindquist E."/>
            <person name="Lucas S."/>
            <person name="Pangilinan J."/>
            <person name="Polle J."/>
            <person name="Salamov A."/>
            <person name="Terry A."/>
            <person name="Yamada T."/>
            <person name="Dunigan D.D."/>
            <person name="Grigoriev I.V."/>
            <person name="Claverie J.M."/>
            <person name="Van Etten J.L."/>
        </authorList>
    </citation>
    <scope>NUCLEOTIDE SEQUENCE [LARGE SCALE GENOMIC DNA]</scope>
    <source>
        <strain evidence="1 2">NC64A</strain>
    </source>
</reference>
<dbReference type="AlphaFoldDB" id="E1ZPJ2"/>
<dbReference type="Proteomes" id="UP000008141">
    <property type="component" value="Unassembled WGS sequence"/>
</dbReference>
<sequence length="201" mass="23313">MQNMTGRELNKLWKDYFVVSFVRNPFQRAVSMYRMFMREVELGGTEDRTYTWNQFCADPAGFGAKCEADEKCKTRGGQSYTFTHMQPQMDCMVTEGGGWAVDFIGRVEHMDEDLQAVLDELERRREADVPPVRPLENGLRHYNERGCNHSKEELERLAALGKPMAKEQYCEPEQYYEGQHAACLRAIPHHYASDVHMLGFD</sequence>
<proteinExistence type="predicted"/>
<keyword evidence="2" id="KW-1185">Reference proteome</keyword>
<dbReference type="GO" id="GO:0016020">
    <property type="term" value="C:membrane"/>
    <property type="evidence" value="ECO:0007669"/>
    <property type="project" value="InterPro"/>
</dbReference>
<dbReference type="GeneID" id="17351674"/>
<dbReference type="SUPFAM" id="SSF52540">
    <property type="entry name" value="P-loop containing nucleoside triphosphate hydrolases"/>
    <property type="match status" value="1"/>
</dbReference>
<organism evidence="2">
    <name type="scientific">Chlorella variabilis</name>
    <name type="common">Green alga</name>
    <dbReference type="NCBI Taxonomy" id="554065"/>
    <lineage>
        <taxon>Eukaryota</taxon>
        <taxon>Viridiplantae</taxon>
        <taxon>Chlorophyta</taxon>
        <taxon>core chlorophytes</taxon>
        <taxon>Trebouxiophyceae</taxon>
        <taxon>Chlorellales</taxon>
        <taxon>Chlorellaceae</taxon>
        <taxon>Chlorella clade</taxon>
        <taxon>Chlorella</taxon>
    </lineage>
</organism>
<dbReference type="OrthoDB" id="48731at2759"/>
<protein>
    <recommendedName>
        <fullName evidence="3">Sulfotransferase</fullName>
    </recommendedName>
</protein>
<evidence type="ECO:0000313" key="2">
    <source>
        <dbReference type="Proteomes" id="UP000008141"/>
    </source>
</evidence>
<dbReference type="InParanoid" id="E1ZPJ2"/>
<dbReference type="InterPro" id="IPR005331">
    <property type="entry name" value="Sulfotransferase"/>
</dbReference>
<dbReference type="EMBL" id="GL433857">
    <property type="protein sequence ID" value="EFN52333.1"/>
    <property type="molecule type" value="Genomic_DNA"/>
</dbReference>
<evidence type="ECO:0000313" key="1">
    <source>
        <dbReference type="EMBL" id="EFN52333.1"/>
    </source>
</evidence>
<accession>E1ZPJ2</accession>
<dbReference type="RefSeq" id="XP_005844435.1">
    <property type="nucleotide sequence ID" value="XM_005844373.1"/>
</dbReference>
<dbReference type="InterPro" id="IPR027417">
    <property type="entry name" value="P-loop_NTPase"/>
</dbReference>
<dbReference type="KEGG" id="cvr:CHLNCDRAFT_139143"/>
<dbReference type="Pfam" id="PF03567">
    <property type="entry name" value="Sulfotransfer_2"/>
    <property type="match status" value="1"/>
</dbReference>
<dbReference type="GO" id="GO:0008146">
    <property type="term" value="F:sulfotransferase activity"/>
    <property type="evidence" value="ECO:0007669"/>
    <property type="project" value="InterPro"/>
</dbReference>
<name>E1ZPJ2_CHLVA</name>
<evidence type="ECO:0008006" key="3">
    <source>
        <dbReference type="Google" id="ProtNLM"/>
    </source>
</evidence>